<comment type="caution">
    <text evidence="2">The sequence shown here is derived from an EMBL/GenBank/DDBJ whole genome shotgun (WGS) entry which is preliminary data.</text>
</comment>
<keyword evidence="1" id="KW-1133">Transmembrane helix</keyword>
<dbReference type="Proteomes" id="UP000291343">
    <property type="component" value="Unassembled WGS sequence"/>
</dbReference>
<feature type="transmembrane region" description="Helical" evidence="1">
    <location>
        <begin position="98"/>
        <end position="117"/>
    </location>
</feature>
<reference evidence="2 3" key="1">
    <citation type="journal article" date="2017" name="Gigascience">
        <title>Genome sequence of the small brown planthopper, Laodelphax striatellus.</title>
        <authorList>
            <person name="Zhu J."/>
            <person name="Jiang F."/>
            <person name="Wang X."/>
            <person name="Yang P."/>
            <person name="Bao Y."/>
            <person name="Zhao W."/>
            <person name="Wang W."/>
            <person name="Lu H."/>
            <person name="Wang Q."/>
            <person name="Cui N."/>
            <person name="Li J."/>
            <person name="Chen X."/>
            <person name="Luo L."/>
            <person name="Yu J."/>
            <person name="Kang L."/>
            <person name="Cui F."/>
        </authorList>
    </citation>
    <scope>NUCLEOTIDE SEQUENCE [LARGE SCALE GENOMIC DNA]</scope>
    <source>
        <strain evidence="2">Lst14</strain>
    </source>
</reference>
<gene>
    <name evidence="2" type="ORF">LSTR_LSTR009590</name>
</gene>
<protein>
    <submittedName>
        <fullName evidence="2">Uncharacterized protein</fullName>
    </submittedName>
</protein>
<sequence>MNVAAQIVYTVYDDEADANDVELLVLGCSRSSNVVARLSSREPQRIGVKSHGEESILRVKSIIDYPIVKIDAIFSPTQKLCSAALALAANLFELVRRALSLGSCLMVMSCVYVWGAVDNNAECSAFNFIIALNRRGSHWPNFMPPHIPGLILIESALMAQIAAVSWLLVKT</sequence>
<evidence type="ECO:0000313" key="3">
    <source>
        <dbReference type="Proteomes" id="UP000291343"/>
    </source>
</evidence>
<keyword evidence="3" id="KW-1185">Reference proteome</keyword>
<dbReference type="EMBL" id="QKKF02027689">
    <property type="protein sequence ID" value="RZF35722.1"/>
    <property type="molecule type" value="Genomic_DNA"/>
</dbReference>
<keyword evidence="1" id="KW-0472">Membrane</keyword>
<proteinExistence type="predicted"/>
<organism evidence="2 3">
    <name type="scientific">Laodelphax striatellus</name>
    <name type="common">Small brown planthopper</name>
    <name type="synonym">Delphax striatella</name>
    <dbReference type="NCBI Taxonomy" id="195883"/>
    <lineage>
        <taxon>Eukaryota</taxon>
        <taxon>Metazoa</taxon>
        <taxon>Ecdysozoa</taxon>
        <taxon>Arthropoda</taxon>
        <taxon>Hexapoda</taxon>
        <taxon>Insecta</taxon>
        <taxon>Pterygota</taxon>
        <taxon>Neoptera</taxon>
        <taxon>Paraneoptera</taxon>
        <taxon>Hemiptera</taxon>
        <taxon>Auchenorrhyncha</taxon>
        <taxon>Fulgoroidea</taxon>
        <taxon>Delphacidae</taxon>
        <taxon>Criomorphinae</taxon>
        <taxon>Laodelphax</taxon>
    </lineage>
</organism>
<name>A0A482WR39_LAOST</name>
<feature type="transmembrane region" description="Helical" evidence="1">
    <location>
        <begin position="147"/>
        <end position="169"/>
    </location>
</feature>
<evidence type="ECO:0000256" key="1">
    <source>
        <dbReference type="SAM" id="Phobius"/>
    </source>
</evidence>
<dbReference type="InParanoid" id="A0A482WR39"/>
<evidence type="ECO:0000313" key="2">
    <source>
        <dbReference type="EMBL" id="RZF35722.1"/>
    </source>
</evidence>
<accession>A0A482WR39</accession>
<dbReference type="AlphaFoldDB" id="A0A482WR39"/>
<keyword evidence="1" id="KW-0812">Transmembrane</keyword>